<dbReference type="FunCoup" id="L8FQV6">
    <property type="interactions" value="585"/>
</dbReference>
<evidence type="ECO:0008006" key="11">
    <source>
        <dbReference type="Google" id="ProtNLM"/>
    </source>
</evidence>
<keyword evidence="4" id="KW-0378">Hydrolase</keyword>
<proteinExistence type="inferred from homology"/>
<feature type="region of interest" description="Disordered" evidence="8">
    <location>
        <begin position="55"/>
        <end position="104"/>
    </location>
</feature>
<evidence type="ECO:0000256" key="4">
    <source>
        <dbReference type="ARBA" id="ARBA00022801"/>
    </source>
</evidence>
<dbReference type="PANTHER" id="PTHR13604:SF0">
    <property type="entry name" value="ABASIC SITE PROCESSING PROTEIN HMCES"/>
    <property type="match status" value="1"/>
</dbReference>
<reference evidence="10" key="1">
    <citation type="submission" date="2010-09" db="EMBL/GenBank/DDBJ databases">
        <title>The genome sequence of Geomyces destructans 20631-21.</title>
        <authorList>
            <consortium name="The Broad Institute Genome Sequencing Platform"/>
            <person name="Cuomo C.A."/>
            <person name="Blehert D.S."/>
            <person name="Lorch J.M."/>
            <person name="Young S.K."/>
            <person name="Zeng Q."/>
            <person name="Gargeya S."/>
            <person name="Fitzgerald M."/>
            <person name="Haas B."/>
            <person name="Abouelleil A."/>
            <person name="Alvarado L."/>
            <person name="Arachchi H.M."/>
            <person name="Berlin A."/>
            <person name="Brown A."/>
            <person name="Chapman S.B."/>
            <person name="Chen Z."/>
            <person name="Dunbar C."/>
            <person name="Freedman E."/>
            <person name="Gearin G."/>
            <person name="Gellesch M."/>
            <person name="Goldberg J."/>
            <person name="Griggs A."/>
            <person name="Gujja S."/>
            <person name="Heiman D."/>
            <person name="Howarth C."/>
            <person name="Larson L."/>
            <person name="Lui A."/>
            <person name="MacDonald P.J.P."/>
            <person name="Montmayeur A."/>
            <person name="Murphy C."/>
            <person name="Neiman D."/>
            <person name="Pearson M."/>
            <person name="Priest M."/>
            <person name="Roberts A."/>
            <person name="Saif S."/>
            <person name="Shea T."/>
            <person name="Shenoy N."/>
            <person name="Sisk P."/>
            <person name="Stolte C."/>
            <person name="Sykes S."/>
            <person name="Wortman J."/>
            <person name="Nusbaum C."/>
            <person name="Birren B."/>
        </authorList>
    </citation>
    <scope>NUCLEOTIDE SEQUENCE [LARGE SCALE GENOMIC DNA]</scope>
    <source>
        <strain evidence="10">ATCC MYA-4855 / 20631-21</strain>
    </source>
</reference>
<feature type="compositionally biased region" description="Basic and acidic residues" evidence="8">
    <location>
        <begin position="56"/>
        <end position="93"/>
    </location>
</feature>
<gene>
    <name evidence="9" type="ORF">GMDG_05786</name>
</gene>
<keyword evidence="5" id="KW-0190">Covalent protein-DNA linkage</keyword>
<dbReference type="SUPFAM" id="SSF143081">
    <property type="entry name" value="BB1717-like"/>
    <property type="match status" value="1"/>
</dbReference>
<dbReference type="GO" id="GO:0003697">
    <property type="term" value="F:single-stranded DNA binding"/>
    <property type="evidence" value="ECO:0007669"/>
    <property type="project" value="InterPro"/>
</dbReference>
<feature type="region of interest" description="Disordered" evidence="8">
    <location>
        <begin position="297"/>
        <end position="479"/>
    </location>
</feature>
<dbReference type="AlphaFoldDB" id="L8FQV6"/>
<feature type="compositionally biased region" description="Basic and acidic residues" evidence="8">
    <location>
        <begin position="303"/>
        <end position="404"/>
    </location>
</feature>
<dbReference type="GO" id="GO:0106300">
    <property type="term" value="P:protein-DNA covalent cross-linking repair"/>
    <property type="evidence" value="ECO:0007669"/>
    <property type="project" value="InterPro"/>
</dbReference>
<keyword evidence="6" id="KW-0238">DNA-binding</keyword>
<dbReference type="InterPro" id="IPR036590">
    <property type="entry name" value="SRAP-like"/>
</dbReference>
<evidence type="ECO:0000313" key="9">
    <source>
        <dbReference type="EMBL" id="ELR02853.1"/>
    </source>
</evidence>
<feature type="compositionally biased region" description="Basic and acidic residues" evidence="8">
    <location>
        <begin position="412"/>
        <end position="437"/>
    </location>
</feature>
<evidence type="ECO:0000256" key="1">
    <source>
        <dbReference type="ARBA" id="ARBA00008136"/>
    </source>
</evidence>
<dbReference type="PANTHER" id="PTHR13604">
    <property type="entry name" value="DC12-RELATED"/>
    <property type="match status" value="1"/>
</dbReference>
<keyword evidence="3" id="KW-0227">DNA damage</keyword>
<dbReference type="GO" id="GO:0006508">
    <property type="term" value="P:proteolysis"/>
    <property type="evidence" value="ECO:0007669"/>
    <property type="project" value="UniProtKB-KW"/>
</dbReference>
<sequence length="514" mass="57806">MCGRYSLSMRPSQVRTHLRTDLNMPVSSAPPDEGDDAPRRTYNFAPTYRGLVYRAAGHDGGKEGEKDGGEKDGGEKDGGEKDGGEKDGGEKGKQGVVEEGEGEKEVQYKLQTMKWGLIPSWTKRAPDFSASLKTINCRAESLMSTHGMWTSMKQRKRCVVLVEGFYEWLHRGRDKIPHYVKRKDGGMLCLAGLWDRVKYEGGEAVYTYTIVTRASSRQLSFLHDRMPVMLEPGGEEMWRWLDPKRGWVDGVAGCLRGWEGEVEGALEVFEVDRGVGKVGNDSADFVVPVGKGKGGIKGFFGGKKGEGENKEEVKDELGKKEEFEDGVGKKEEVKDEGVKKEEEQDNKRNIKHERTTKKEEHNEGDIKMESIEAHHPDSKHARQWEPPKREEVDEQEEYKTEPPKQEPPSSPAKKEEKGKQGIKREHDDNLDLDKAEPVNKVARTSASPLKSEGRGLRSSTRNDRGVVVPKKGKKGEKGEQKITGFLGRSRWVRVGVRVDGWSLRVCGNLWTWRV</sequence>
<dbReference type="OrthoDB" id="3440347at2759"/>
<dbReference type="Gene3D" id="3.90.1680.10">
    <property type="entry name" value="SOS response associated peptidase-like"/>
    <property type="match status" value="1"/>
</dbReference>
<evidence type="ECO:0000256" key="7">
    <source>
        <dbReference type="ARBA" id="ARBA00023239"/>
    </source>
</evidence>
<comment type="similarity">
    <text evidence="1">Belongs to the SOS response-associated peptidase family.</text>
</comment>
<keyword evidence="2" id="KW-0645">Protease</keyword>
<protein>
    <recommendedName>
        <fullName evidence="11">DUF159 domain protein</fullName>
    </recommendedName>
</protein>
<accession>L8FQV6</accession>
<evidence type="ECO:0000256" key="3">
    <source>
        <dbReference type="ARBA" id="ARBA00022763"/>
    </source>
</evidence>
<evidence type="ECO:0000256" key="5">
    <source>
        <dbReference type="ARBA" id="ARBA00023124"/>
    </source>
</evidence>
<name>L8FQV6_PSED2</name>
<dbReference type="VEuPathDB" id="FungiDB:GMDG_05786"/>
<feature type="region of interest" description="Disordered" evidence="8">
    <location>
        <begin position="1"/>
        <end position="42"/>
    </location>
</feature>
<evidence type="ECO:0000256" key="2">
    <source>
        <dbReference type="ARBA" id="ARBA00022670"/>
    </source>
</evidence>
<evidence type="ECO:0000256" key="8">
    <source>
        <dbReference type="SAM" id="MobiDB-lite"/>
    </source>
</evidence>
<evidence type="ECO:0000313" key="10">
    <source>
        <dbReference type="Proteomes" id="UP000011064"/>
    </source>
</evidence>
<dbReference type="Pfam" id="PF02586">
    <property type="entry name" value="SRAP"/>
    <property type="match status" value="1"/>
</dbReference>
<keyword evidence="10" id="KW-1185">Reference proteome</keyword>
<dbReference type="GO" id="GO:0008233">
    <property type="term" value="F:peptidase activity"/>
    <property type="evidence" value="ECO:0007669"/>
    <property type="project" value="UniProtKB-KW"/>
</dbReference>
<dbReference type="STRING" id="658429.L8FQV6"/>
<dbReference type="EMBL" id="GL573297">
    <property type="protein sequence ID" value="ELR02853.1"/>
    <property type="molecule type" value="Genomic_DNA"/>
</dbReference>
<evidence type="ECO:0000256" key="6">
    <source>
        <dbReference type="ARBA" id="ARBA00023125"/>
    </source>
</evidence>
<feature type="compositionally biased region" description="Basic and acidic residues" evidence="8">
    <location>
        <begin position="451"/>
        <end position="464"/>
    </location>
</feature>
<dbReference type="InterPro" id="IPR003738">
    <property type="entry name" value="SRAP"/>
</dbReference>
<organism evidence="9 10">
    <name type="scientific">Pseudogymnoascus destructans (strain ATCC MYA-4855 / 20631-21)</name>
    <name type="common">Bat white-nose syndrome fungus</name>
    <name type="synonym">Geomyces destructans</name>
    <dbReference type="NCBI Taxonomy" id="658429"/>
    <lineage>
        <taxon>Eukaryota</taxon>
        <taxon>Fungi</taxon>
        <taxon>Dikarya</taxon>
        <taxon>Ascomycota</taxon>
        <taxon>Pezizomycotina</taxon>
        <taxon>Leotiomycetes</taxon>
        <taxon>Thelebolales</taxon>
        <taxon>Thelebolaceae</taxon>
        <taxon>Pseudogymnoascus</taxon>
    </lineage>
</organism>
<dbReference type="Proteomes" id="UP000011064">
    <property type="component" value="Unassembled WGS sequence"/>
</dbReference>
<dbReference type="InParanoid" id="L8FQV6"/>
<dbReference type="GO" id="GO:0016829">
    <property type="term" value="F:lyase activity"/>
    <property type="evidence" value="ECO:0007669"/>
    <property type="project" value="UniProtKB-KW"/>
</dbReference>
<dbReference type="HOGENOM" id="CLU_035990_0_3_1"/>
<keyword evidence="7" id="KW-0456">Lyase</keyword>